<sequence length="135" mass="15179">MVPTGWVESSSSFSSIDRWNPPRSGIFKVNFDGAIFEQKHAIGVGIVIRDDKAFFAAGMSRKLFAQNDAKTAETMAATEALSRTRLSRNNIGRRFLDGHEKLSFKPTCQSSLTSSEPDRRRTYHLLSLDLVDWKP</sequence>
<dbReference type="EMBL" id="CAUOFW020002314">
    <property type="protein sequence ID" value="CAK9152969.1"/>
    <property type="molecule type" value="Genomic_DNA"/>
</dbReference>
<evidence type="ECO:0000259" key="1">
    <source>
        <dbReference type="Pfam" id="PF13456"/>
    </source>
</evidence>
<dbReference type="Proteomes" id="UP001642360">
    <property type="component" value="Unassembled WGS sequence"/>
</dbReference>
<organism evidence="2 3">
    <name type="scientific">Ilex paraguariensis</name>
    <name type="common">yerba mate</name>
    <dbReference type="NCBI Taxonomy" id="185542"/>
    <lineage>
        <taxon>Eukaryota</taxon>
        <taxon>Viridiplantae</taxon>
        <taxon>Streptophyta</taxon>
        <taxon>Embryophyta</taxon>
        <taxon>Tracheophyta</taxon>
        <taxon>Spermatophyta</taxon>
        <taxon>Magnoliopsida</taxon>
        <taxon>eudicotyledons</taxon>
        <taxon>Gunneridae</taxon>
        <taxon>Pentapetalae</taxon>
        <taxon>asterids</taxon>
        <taxon>campanulids</taxon>
        <taxon>Aquifoliales</taxon>
        <taxon>Aquifoliaceae</taxon>
        <taxon>Ilex</taxon>
    </lineage>
</organism>
<dbReference type="PANTHER" id="PTHR47074:SF11">
    <property type="entry name" value="REVERSE TRANSCRIPTASE-LIKE PROTEIN"/>
    <property type="match status" value="1"/>
</dbReference>
<evidence type="ECO:0000313" key="2">
    <source>
        <dbReference type="EMBL" id="CAK9152969.1"/>
    </source>
</evidence>
<gene>
    <name evidence="2" type="ORF">ILEXP_LOCUS21201</name>
</gene>
<dbReference type="InterPro" id="IPR002156">
    <property type="entry name" value="RNaseH_domain"/>
</dbReference>
<dbReference type="InterPro" id="IPR052929">
    <property type="entry name" value="RNase_H-like_EbsB-rel"/>
</dbReference>
<dbReference type="AlphaFoldDB" id="A0ABC8S6Y3"/>
<dbReference type="Pfam" id="PF13456">
    <property type="entry name" value="RVT_3"/>
    <property type="match status" value="1"/>
</dbReference>
<accession>A0ABC8S6Y3</accession>
<evidence type="ECO:0000313" key="3">
    <source>
        <dbReference type="Proteomes" id="UP001642360"/>
    </source>
</evidence>
<feature type="domain" description="RNase H type-1" evidence="1">
    <location>
        <begin position="30"/>
        <end position="82"/>
    </location>
</feature>
<protein>
    <recommendedName>
        <fullName evidence="1">RNase H type-1 domain-containing protein</fullName>
    </recommendedName>
</protein>
<dbReference type="PANTHER" id="PTHR47074">
    <property type="entry name" value="BNAC02G40300D PROTEIN"/>
    <property type="match status" value="1"/>
</dbReference>
<keyword evidence="3" id="KW-1185">Reference proteome</keyword>
<comment type="caution">
    <text evidence="2">The sequence shown here is derived from an EMBL/GenBank/DDBJ whole genome shotgun (WGS) entry which is preliminary data.</text>
</comment>
<name>A0ABC8S6Y3_9AQUA</name>
<proteinExistence type="predicted"/>
<reference evidence="2 3" key="1">
    <citation type="submission" date="2024-02" db="EMBL/GenBank/DDBJ databases">
        <authorList>
            <person name="Vignale AGUSTIN F."/>
            <person name="Sosa J E."/>
            <person name="Modenutti C."/>
        </authorList>
    </citation>
    <scope>NUCLEOTIDE SEQUENCE [LARGE SCALE GENOMIC DNA]</scope>
</reference>